<evidence type="ECO:0000313" key="12">
    <source>
        <dbReference type="EMBL" id="QWQ37009.1"/>
    </source>
</evidence>
<keyword evidence="3" id="KW-0274">FAD</keyword>
<evidence type="ECO:0000259" key="11">
    <source>
        <dbReference type="Pfam" id="PF00890"/>
    </source>
</evidence>
<evidence type="ECO:0000256" key="6">
    <source>
        <dbReference type="ARBA" id="ARBA00051951"/>
    </source>
</evidence>
<dbReference type="Gene3D" id="3.50.50.60">
    <property type="entry name" value="FAD/NAD(P)-binding domain"/>
    <property type="match status" value="2"/>
</dbReference>
<proteinExistence type="inferred from homology"/>
<protein>
    <recommendedName>
        <fullName evidence="9">3-oxosteroid 1-dehydrogenase</fullName>
        <ecNumber evidence="8">1.3.99.4</ecNumber>
    </recommendedName>
</protein>
<dbReference type="KEGG" id="asun:KG104_04225"/>
<dbReference type="Pfam" id="PF00890">
    <property type="entry name" value="FAD_binding_2"/>
    <property type="match status" value="1"/>
</dbReference>
<dbReference type="PANTHER" id="PTHR43400:SF10">
    <property type="entry name" value="3-OXOSTEROID 1-DEHYDROGENASE"/>
    <property type="match status" value="1"/>
</dbReference>
<keyword evidence="4" id="KW-0560">Oxidoreductase</keyword>
<name>A0A975S726_9MICC</name>
<dbReference type="RefSeq" id="WP_207347382.1">
    <property type="nucleotide sequence ID" value="NZ_CP076456.1"/>
</dbReference>
<dbReference type="Proteomes" id="UP000680588">
    <property type="component" value="Chromosome"/>
</dbReference>
<evidence type="ECO:0000313" key="13">
    <source>
        <dbReference type="Proteomes" id="UP000680588"/>
    </source>
</evidence>
<accession>A0A975S726</accession>
<keyword evidence="5" id="KW-0443">Lipid metabolism</keyword>
<dbReference type="SUPFAM" id="SSF51905">
    <property type="entry name" value="FAD/NAD(P)-binding domain"/>
    <property type="match status" value="1"/>
</dbReference>
<evidence type="ECO:0000256" key="7">
    <source>
        <dbReference type="ARBA" id="ARBA00061147"/>
    </source>
</evidence>
<gene>
    <name evidence="12" type="ORF">KG104_04225</name>
</gene>
<dbReference type="PANTHER" id="PTHR43400">
    <property type="entry name" value="FUMARATE REDUCTASE"/>
    <property type="match status" value="1"/>
</dbReference>
<dbReference type="SUPFAM" id="SSF56425">
    <property type="entry name" value="Succinate dehydrogenase/fumarate reductase flavoprotein, catalytic domain"/>
    <property type="match status" value="1"/>
</dbReference>
<evidence type="ECO:0000256" key="2">
    <source>
        <dbReference type="ARBA" id="ARBA00022630"/>
    </source>
</evidence>
<keyword evidence="13" id="KW-1185">Reference proteome</keyword>
<dbReference type="GO" id="GO:0008202">
    <property type="term" value="P:steroid metabolic process"/>
    <property type="evidence" value="ECO:0007669"/>
    <property type="project" value="UniProtKB-KW"/>
</dbReference>
<evidence type="ECO:0000256" key="1">
    <source>
        <dbReference type="ARBA" id="ARBA00001974"/>
    </source>
</evidence>
<sequence>MTIGQVNVQDWDSEYDVIVVGSGAGAMAGAFSAASRGFKTLVVEKTPFLGGTSSYSGASCWLPATQVQERAGVADSLDAARAYLQSLLGEAEADRREAFLASAPELVKALEHDPAIEFRWTAFPDYFAGPGRMDAGRSMMPLDLPRSEIGNLAALVRPNIESDRKGESHPDGPLTAGQALIGRLLLGFMNTGNGSVRTETEMTGLIVEEGRAVGISVETADGAHTLKAAAGVLLGAGGFESNTRMRAENGTPGSADWSMAPRGSNTGTAIRSAQEIGAAVELMDEGWWCPGVLQPSGDGAFTLGFRGGLMVSGDGRRFANESLPYDRMGRQMAFAAEDRIPSWFVFDSRFGGGLPAIMRPDITSPREHLAAGTWVQAQTLEELAERTGLPAEALSETVQRFNGFAETGVDEDFHRGEDPYDLFFTDPSHGPNPALVALDQPPYFAARMVLSDLGTKGGLRTDPDARVLAEDGEPIPGLYAVGNTSASFSGRFYPGPGIPIGTAMVFAYRAVQSMAAR</sequence>
<dbReference type="InterPro" id="IPR003953">
    <property type="entry name" value="FAD-dep_OxRdtase_2_FAD-bd"/>
</dbReference>
<feature type="region of interest" description="Disordered" evidence="10">
    <location>
        <begin position="248"/>
        <end position="267"/>
    </location>
</feature>
<evidence type="ECO:0000256" key="4">
    <source>
        <dbReference type="ARBA" id="ARBA00023002"/>
    </source>
</evidence>
<evidence type="ECO:0000256" key="3">
    <source>
        <dbReference type="ARBA" id="ARBA00022827"/>
    </source>
</evidence>
<keyword evidence="5" id="KW-0753">Steroid metabolism</keyword>
<feature type="domain" description="FAD-dependent oxidoreductase 2 FAD-binding" evidence="11">
    <location>
        <begin position="16"/>
        <end position="499"/>
    </location>
</feature>
<evidence type="ECO:0000256" key="10">
    <source>
        <dbReference type="SAM" id="MobiDB-lite"/>
    </source>
</evidence>
<dbReference type="InterPro" id="IPR036188">
    <property type="entry name" value="FAD/NAD-bd_sf"/>
</dbReference>
<dbReference type="InterPro" id="IPR050315">
    <property type="entry name" value="FAD-oxidoreductase_2"/>
</dbReference>
<evidence type="ECO:0000256" key="9">
    <source>
        <dbReference type="ARBA" id="ARBA00069709"/>
    </source>
</evidence>
<organism evidence="12 13">
    <name type="scientific">Arthrobacter sunyaminii</name>
    <dbReference type="NCBI Taxonomy" id="2816859"/>
    <lineage>
        <taxon>Bacteria</taxon>
        <taxon>Bacillati</taxon>
        <taxon>Actinomycetota</taxon>
        <taxon>Actinomycetes</taxon>
        <taxon>Micrococcales</taxon>
        <taxon>Micrococcaceae</taxon>
        <taxon>Arthrobacter</taxon>
    </lineage>
</organism>
<dbReference type="FunFam" id="3.50.50.60:FF:000208">
    <property type="entry name" value="3-ketosteroid dehydrogenase"/>
    <property type="match status" value="1"/>
</dbReference>
<evidence type="ECO:0000256" key="8">
    <source>
        <dbReference type="ARBA" id="ARBA00066536"/>
    </source>
</evidence>
<comment type="cofactor">
    <cofactor evidence="1">
        <name>FAD</name>
        <dbReference type="ChEBI" id="CHEBI:57692"/>
    </cofactor>
</comment>
<comment type="similarity">
    <text evidence="7">Belongs to the FAD-dependent oxidoreductase 2 family. 3-oxosteroid dehydrogenase subfamily.</text>
</comment>
<dbReference type="EMBL" id="CP076456">
    <property type="protein sequence ID" value="QWQ37009.1"/>
    <property type="molecule type" value="Genomic_DNA"/>
</dbReference>
<reference evidence="12" key="1">
    <citation type="submission" date="2021-06" db="EMBL/GenBank/DDBJ databases">
        <title>Novel species in genus Arthrobacter.</title>
        <authorList>
            <person name="Zhang G."/>
        </authorList>
    </citation>
    <scope>NUCLEOTIDE SEQUENCE</scope>
    <source>
        <strain evidence="12">Zg-ZUI122</strain>
    </source>
</reference>
<comment type="catalytic activity">
    <reaction evidence="6">
        <text>a 3-oxosteroid + A = a 3-oxo-Delta(1)-steroid + AH2</text>
        <dbReference type="Rhea" id="RHEA:13329"/>
        <dbReference type="ChEBI" id="CHEBI:13193"/>
        <dbReference type="ChEBI" id="CHEBI:17499"/>
        <dbReference type="ChEBI" id="CHEBI:20156"/>
        <dbReference type="ChEBI" id="CHEBI:47788"/>
        <dbReference type="EC" id="1.3.99.4"/>
    </reaction>
</comment>
<dbReference type="EC" id="1.3.99.4" evidence="8"/>
<dbReference type="InterPro" id="IPR027477">
    <property type="entry name" value="Succ_DH/fumarate_Rdtase_cat_sf"/>
</dbReference>
<keyword evidence="2" id="KW-0285">Flavoprotein</keyword>
<evidence type="ECO:0000256" key="5">
    <source>
        <dbReference type="ARBA" id="ARBA00023221"/>
    </source>
</evidence>
<dbReference type="AlphaFoldDB" id="A0A975S726"/>
<dbReference type="GO" id="GO:0047571">
    <property type="term" value="F:3-oxosteroid 1-dehydrogenase activity"/>
    <property type="evidence" value="ECO:0007669"/>
    <property type="project" value="UniProtKB-EC"/>
</dbReference>